<accession>A0A1E4TBF4</accession>
<evidence type="ECO:0000256" key="14">
    <source>
        <dbReference type="SAM" id="MobiDB-lite"/>
    </source>
</evidence>
<keyword evidence="18" id="KW-1185">Reference proteome</keyword>
<feature type="transmembrane region" description="Helical" evidence="15">
    <location>
        <begin position="85"/>
        <end position="105"/>
    </location>
</feature>
<dbReference type="PRINTS" id="PR00452">
    <property type="entry name" value="SH3DOMAIN"/>
</dbReference>
<evidence type="ECO:0000256" key="2">
    <source>
        <dbReference type="ARBA" id="ARBA00009739"/>
    </source>
</evidence>
<dbReference type="GO" id="GO:0007232">
    <property type="term" value="P:osmosensory signaling pathway via Sho1 osmosensor"/>
    <property type="evidence" value="ECO:0007669"/>
    <property type="project" value="UniProtKB-ARBA"/>
</dbReference>
<keyword evidence="7 15" id="KW-0812">Transmembrane</keyword>
<keyword evidence="9" id="KW-0346">Stress response</keyword>
<dbReference type="Proteomes" id="UP000095023">
    <property type="component" value="Unassembled WGS sequence"/>
</dbReference>
<evidence type="ECO:0000256" key="6">
    <source>
        <dbReference type="ARBA" id="ARBA00022475"/>
    </source>
</evidence>
<evidence type="ECO:0000256" key="12">
    <source>
        <dbReference type="ARBA" id="ARBA00030785"/>
    </source>
</evidence>
<protein>
    <recommendedName>
        <fullName evidence="4">High osmolarity signaling protein SHO1</fullName>
    </recommendedName>
    <alternativeName>
        <fullName evidence="3">High osmolarity signaling protein sho1</fullName>
    </alternativeName>
    <alternativeName>
        <fullName evidence="11 12">Osmosensor SHO1</fullName>
    </alternativeName>
</protein>
<keyword evidence="6" id="KW-1003">Cell membrane</keyword>
<sequence length="363" mass="39554">MDTAIPSRAGASVNKPPADDYTNTARFKPFPSHAPSFRPRKLRISLIIGDPFALVTLSIALIAWIIAFAGSCAADANGSFAGMNWWRLVYQLLLMIGLSYILGTYEGTGPYHLFTVASLTVGFIYMTASTDSVIYRGTSAYNAAAAGFILLSILDLIWIAYFTMEAQAPLKAWVDRGSLRRDMNPSSDLAGVARFSKDLPYSVNSQYQYRSSNTDTGLGYKKSTYSNYRQPQSQILTSAQLNGLENPRSTFNSHESQNYGLGALTAGGVTSSVARSVSAAEEAEDRSGSPTLSEMTQNAASGIEYPYRARAVYAYKASPDDETELSFEQGELLDIADTSGRWWQARRANGEVGICPSNYVQII</sequence>
<dbReference type="InterPro" id="IPR035522">
    <property type="entry name" value="Sho1_SH3"/>
</dbReference>
<evidence type="ECO:0000256" key="3">
    <source>
        <dbReference type="ARBA" id="ARBA00016255"/>
    </source>
</evidence>
<dbReference type="OrthoDB" id="5983572at2759"/>
<evidence type="ECO:0000313" key="18">
    <source>
        <dbReference type="Proteomes" id="UP000095023"/>
    </source>
</evidence>
<feature type="transmembrane region" description="Helical" evidence="15">
    <location>
        <begin position="111"/>
        <end position="128"/>
    </location>
</feature>
<name>A0A1E4TBF4_9ASCO</name>
<dbReference type="EMBL" id="KV453843">
    <property type="protein sequence ID" value="ODV89096.1"/>
    <property type="molecule type" value="Genomic_DNA"/>
</dbReference>
<dbReference type="GO" id="GO:0005886">
    <property type="term" value="C:plasma membrane"/>
    <property type="evidence" value="ECO:0007669"/>
    <property type="project" value="UniProtKB-SubCell"/>
</dbReference>
<evidence type="ECO:0000256" key="13">
    <source>
        <dbReference type="PROSITE-ProRule" id="PRU00192"/>
    </source>
</evidence>
<feature type="region of interest" description="Disordered" evidence="14">
    <location>
        <begin position="1"/>
        <end position="23"/>
    </location>
</feature>
<evidence type="ECO:0000256" key="10">
    <source>
        <dbReference type="ARBA" id="ARBA00023136"/>
    </source>
</evidence>
<evidence type="ECO:0000256" key="11">
    <source>
        <dbReference type="ARBA" id="ARBA00029697"/>
    </source>
</evidence>
<organism evidence="17 18">
    <name type="scientific">Tortispora caseinolytica NRRL Y-17796</name>
    <dbReference type="NCBI Taxonomy" id="767744"/>
    <lineage>
        <taxon>Eukaryota</taxon>
        <taxon>Fungi</taxon>
        <taxon>Dikarya</taxon>
        <taxon>Ascomycota</taxon>
        <taxon>Saccharomycotina</taxon>
        <taxon>Trigonopsidomycetes</taxon>
        <taxon>Trigonopsidales</taxon>
        <taxon>Trigonopsidaceae</taxon>
        <taxon>Tortispora</taxon>
    </lineage>
</organism>
<dbReference type="SMART" id="SM00326">
    <property type="entry name" value="SH3"/>
    <property type="match status" value="1"/>
</dbReference>
<evidence type="ECO:0000256" key="8">
    <source>
        <dbReference type="ARBA" id="ARBA00022989"/>
    </source>
</evidence>
<dbReference type="FunFam" id="2.30.30.40:FF:000213">
    <property type="entry name" value="High osmolarity signaling protein SHO1"/>
    <property type="match status" value="1"/>
</dbReference>
<comment type="subcellular location">
    <subcellularLocation>
        <location evidence="1">Cell membrane</location>
        <topology evidence="1">Multi-pass membrane protein</topology>
    </subcellularLocation>
</comment>
<evidence type="ECO:0000256" key="9">
    <source>
        <dbReference type="ARBA" id="ARBA00023016"/>
    </source>
</evidence>
<dbReference type="CDD" id="cd11855">
    <property type="entry name" value="SH3_Sho1p"/>
    <property type="match status" value="1"/>
</dbReference>
<feature type="compositionally biased region" description="Polar residues" evidence="14">
    <location>
        <begin position="288"/>
        <end position="297"/>
    </location>
</feature>
<feature type="transmembrane region" description="Helical" evidence="15">
    <location>
        <begin position="52"/>
        <end position="73"/>
    </location>
</feature>
<proteinExistence type="inferred from homology"/>
<keyword evidence="5 13" id="KW-0728">SH3 domain</keyword>
<evidence type="ECO:0000259" key="16">
    <source>
        <dbReference type="PROSITE" id="PS50002"/>
    </source>
</evidence>
<feature type="region of interest" description="Disordered" evidence="14">
    <location>
        <begin position="275"/>
        <end position="297"/>
    </location>
</feature>
<evidence type="ECO:0000256" key="5">
    <source>
        <dbReference type="ARBA" id="ARBA00022443"/>
    </source>
</evidence>
<evidence type="ECO:0000313" key="17">
    <source>
        <dbReference type="EMBL" id="ODV89096.1"/>
    </source>
</evidence>
<comment type="similarity">
    <text evidence="2">Belongs to the SHO1 family.</text>
</comment>
<dbReference type="GO" id="GO:0030833">
    <property type="term" value="P:regulation of actin filament polymerization"/>
    <property type="evidence" value="ECO:0007669"/>
    <property type="project" value="TreeGrafter"/>
</dbReference>
<evidence type="ECO:0000256" key="4">
    <source>
        <dbReference type="ARBA" id="ARBA00017350"/>
    </source>
</evidence>
<keyword evidence="10 15" id="KW-0472">Membrane</keyword>
<evidence type="ECO:0000256" key="15">
    <source>
        <dbReference type="SAM" id="Phobius"/>
    </source>
</evidence>
<dbReference type="Gene3D" id="2.30.30.40">
    <property type="entry name" value="SH3 Domains"/>
    <property type="match status" value="1"/>
</dbReference>
<dbReference type="PROSITE" id="PS50002">
    <property type="entry name" value="SH3"/>
    <property type="match status" value="1"/>
</dbReference>
<dbReference type="PANTHER" id="PTHR15735">
    <property type="entry name" value="FCH AND DOUBLE SH3 DOMAINS PROTEIN"/>
    <property type="match status" value="1"/>
</dbReference>
<dbReference type="AlphaFoldDB" id="A0A1E4TBF4"/>
<dbReference type="SUPFAM" id="SSF50044">
    <property type="entry name" value="SH3-domain"/>
    <property type="match status" value="1"/>
</dbReference>
<dbReference type="Pfam" id="PF00018">
    <property type="entry name" value="SH3_1"/>
    <property type="match status" value="1"/>
</dbReference>
<evidence type="ECO:0000256" key="1">
    <source>
        <dbReference type="ARBA" id="ARBA00004651"/>
    </source>
</evidence>
<evidence type="ECO:0000256" key="7">
    <source>
        <dbReference type="ARBA" id="ARBA00022692"/>
    </source>
</evidence>
<keyword evidence="8 15" id="KW-1133">Transmembrane helix</keyword>
<dbReference type="InterPro" id="IPR036028">
    <property type="entry name" value="SH3-like_dom_sf"/>
</dbReference>
<gene>
    <name evidence="17" type="ORF">CANCADRAFT_28524</name>
</gene>
<feature type="domain" description="SH3" evidence="16">
    <location>
        <begin position="304"/>
        <end position="363"/>
    </location>
</feature>
<reference evidence="18" key="1">
    <citation type="submission" date="2016-02" db="EMBL/GenBank/DDBJ databases">
        <title>Comparative genomics of biotechnologically important yeasts.</title>
        <authorList>
            <consortium name="DOE Joint Genome Institute"/>
            <person name="Riley R."/>
            <person name="Haridas S."/>
            <person name="Wolfe K.H."/>
            <person name="Lopes M.R."/>
            <person name="Hittinger C.T."/>
            <person name="Goker M."/>
            <person name="Salamov A."/>
            <person name="Wisecaver J."/>
            <person name="Long T.M."/>
            <person name="Aerts A.L."/>
            <person name="Barry K."/>
            <person name="Choi C."/>
            <person name="Clum A."/>
            <person name="Coughlan A.Y."/>
            <person name="Deshpande S."/>
            <person name="Douglass A.P."/>
            <person name="Hanson S.J."/>
            <person name="Klenk H.-P."/>
            <person name="Labutti K."/>
            <person name="Lapidus A."/>
            <person name="Lindquist E."/>
            <person name="Lipzen A."/>
            <person name="Meier-Kolthoff J.P."/>
            <person name="Ohm R.A."/>
            <person name="Otillar R.P."/>
            <person name="Pangilinan J."/>
            <person name="Peng Y."/>
            <person name="Rokas A."/>
            <person name="Rosa C.A."/>
            <person name="Scheuner C."/>
            <person name="Sibirny A.A."/>
            <person name="Slot J.C."/>
            <person name="Stielow J.B."/>
            <person name="Sun H."/>
            <person name="Kurtzman C.P."/>
            <person name="Blackwell M."/>
            <person name="Jeffries T.W."/>
            <person name="Grigoriev I.V."/>
        </authorList>
    </citation>
    <scope>NUCLEOTIDE SEQUENCE [LARGE SCALE GENOMIC DNA]</scope>
    <source>
        <strain evidence="18">NRRL Y-17796</strain>
    </source>
</reference>
<feature type="transmembrane region" description="Helical" evidence="15">
    <location>
        <begin position="140"/>
        <end position="161"/>
    </location>
</feature>
<dbReference type="InterPro" id="IPR001452">
    <property type="entry name" value="SH3_domain"/>
</dbReference>
<dbReference type="PANTHER" id="PTHR15735:SF20">
    <property type="entry name" value="HIGH OSMOLARITY SIGNALING PROTEIN SHO1"/>
    <property type="match status" value="1"/>
</dbReference>